<dbReference type="GO" id="GO:0033214">
    <property type="term" value="P:siderophore-iron import into cell"/>
    <property type="evidence" value="ECO:0007669"/>
    <property type="project" value="TreeGrafter"/>
</dbReference>
<sequence length="655" mass="69771">MKKLHYAGLVALTLLFGLLSLQVDTSLSLTNQWLLVRSPELAESFTDIFFIHSQLPRLSITVLVGAMLGLVGSLMQQLTQNSLTSPLTLGTSSGAWLALVIVNIWFVDWVADYGALAAMVGALVAFGLIVMIAGIRNMTGLPLVVSGMVVNILLGSIATALVILNAQFAQNVFMWGAGDLAQYGWGWFNWLLPRVSIAIIILLVAPRILTLLRLGQEGAAARGLAVLPAFSLLMIMGIWLVSASITAVGVISFIGLLTPNIARALGARTPREELITSLLLGASLLLVTDSLSMLLGHWLEEMIPSGVTAAAIGAPALIWFSRRKLKAQDQLNISLATSSAKLSPLLIISLVGLFIAGLAIYTFVELDSQSWQWAIPGQYQWQLRWPRIVTALFSGIALAIAGTLLQRILYNPLASPDILGVSSGATFALIITSLFVGSSMLAFHWGVALAGSLAVLVLLLLLGKRHNFSPASVILTGIALTALLEALVQFFLAKGSADSYKILLWLAGSTYRVTGPQALSLALFVTALAAVAFGLSRWLTLISISREFANARGLKAEHANIVLLVIVALMCAIVTSTMGPVSFVGLVAPHMAMLLGAQKAKYQLTVGGLIGATLMLWADWLGQVILYPTQIAAGTLVAIIGGCYFLLLMTINRLK</sequence>
<dbReference type="RefSeq" id="WP_107241720.1">
    <property type="nucleotide sequence ID" value="NZ_PYMJ01000004.1"/>
</dbReference>
<reference evidence="9 10" key="1">
    <citation type="submission" date="2018-01" db="EMBL/GenBank/DDBJ databases">
        <title>Whole genome sequencing of Histamine producing bacteria.</title>
        <authorList>
            <person name="Butler K."/>
        </authorList>
    </citation>
    <scope>NUCLEOTIDE SEQUENCE [LARGE SCALE GENOMIC DNA]</scope>
    <source>
        <strain evidence="9 10">JCM 12947</strain>
    </source>
</reference>
<feature type="transmembrane region" description="Helical" evidence="8">
    <location>
        <begin position="473"/>
        <end position="493"/>
    </location>
</feature>
<feature type="transmembrane region" description="Helical" evidence="8">
    <location>
        <begin position="245"/>
        <end position="262"/>
    </location>
</feature>
<keyword evidence="6 8" id="KW-1133">Transmembrane helix</keyword>
<evidence type="ECO:0000256" key="3">
    <source>
        <dbReference type="ARBA" id="ARBA00022448"/>
    </source>
</evidence>
<feature type="transmembrane region" description="Helical" evidence="8">
    <location>
        <begin position="417"/>
        <end position="436"/>
    </location>
</feature>
<feature type="transmembrane region" description="Helical" evidence="8">
    <location>
        <begin position="342"/>
        <end position="364"/>
    </location>
</feature>
<comment type="caution">
    <text evidence="9">The sequence shown here is derived from an EMBL/GenBank/DDBJ whole genome shotgun (WGS) entry which is preliminary data.</text>
</comment>
<dbReference type="EMBL" id="PYMJ01000004">
    <property type="protein sequence ID" value="PSU50106.1"/>
    <property type="molecule type" value="Genomic_DNA"/>
</dbReference>
<dbReference type="PANTHER" id="PTHR30472">
    <property type="entry name" value="FERRIC ENTEROBACTIN TRANSPORT SYSTEM PERMEASE PROTEIN"/>
    <property type="match status" value="1"/>
</dbReference>
<feature type="transmembrane region" description="Helical" evidence="8">
    <location>
        <begin position="556"/>
        <end position="575"/>
    </location>
</feature>
<dbReference type="Gene3D" id="1.10.3470.10">
    <property type="entry name" value="ABC transporter involved in vitamin B12 uptake, BtuC"/>
    <property type="match status" value="2"/>
</dbReference>
<gene>
    <name evidence="9" type="ORF">C9J12_05005</name>
</gene>
<accession>A0A2T3JM38</accession>
<dbReference type="Proteomes" id="UP000240987">
    <property type="component" value="Unassembled WGS sequence"/>
</dbReference>
<dbReference type="CDD" id="cd06550">
    <property type="entry name" value="TM_ABC_iron-siderophores_like"/>
    <property type="match status" value="2"/>
</dbReference>
<dbReference type="AlphaFoldDB" id="A0A2T3JM38"/>
<dbReference type="GO" id="GO:0005886">
    <property type="term" value="C:plasma membrane"/>
    <property type="evidence" value="ECO:0007669"/>
    <property type="project" value="UniProtKB-SubCell"/>
</dbReference>
<dbReference type="NCBIfam" id="NF007866">
    <property type="entry name" value="PRK10577.1-2"/>
    <property type="match status" value="1"/>
</dbReference>
<dbReference type="GO" id="GO:0022857">
    <property type="term" value="F:transmembrane transporter activity"/>
    <property type="evidence" value="ECO:0007669"/>
    <property type="project" value="InterPro"/>
</dbReference>
<dbReference type="PANTHER" id="PTHR30472:SF37">
    <property type="entry name" value="FE(3+) DICITRATE TRANSPORT SYSTEM PERMEASE PROTEIN FECD-RELATED"/>
    <property type="match status" value="1"/>
</dbReference>
<dbReference type="SUPFAM" id="SSF81345">
    <property type="entry name" value="ABC transporter involved in vitamin B12 uptake, BtuC"/>
    <property type="match status" value="2"/>
</dbReference>
<feature type="transmembrane region" description="Helical" evidence="8">
    <location>
        <begin position="113"/>
        <end position="134"/>
    </location>
</feature>
<comment type="similarity">
    <text evidence="2">Belongs to the binding-protein-dependent transport system permease family. FecCD subfamily.</text>
</comment>
<feature type="transmembrane region" description="Helical" evidence="8">
    <location>
        <begin position="513"/>
        <end position="535"/>
    </location>
</feature>
<keyword evidence="7 8" id="KW-0472">Membrane</keyword>
<evidence type="ECO:0000313" key="9">
    <source>
        <dbReference type="EMBL" id="PSU50106.1"/>
    </source>
</evidence>
<feature type="transmembrane region" description="Helical" evidence="8">
    <location>
        <begin position="302"/>
        <end position="321"/>
    </location>
</feature>
<feature type="transmembrane region" description="Helical" evidence="8">
    <location>
        <begin position="221"/>
        <end position="239"/>
    </location>
</feature>
<evidence type="ECO:0000256" key="2">
    <source>
        <dbReference type="ARBA" id="ARBA00007935"/>
    </source>
</evidence>
<feature type="transmembrane region" description="Helical" evidence="8">
    <location>
        <begin position="55"/>
        <end position="75"/>
    </location>
</feature>
<keyword evidence="3" id="KW-0813">Transport</keyword>
<name>A0A2T3JM38_9GAMM</name>
<feature type="transmembrane region" description="Helical" evidence="8">
    <location>
        <begin position="141"/>
        <end position="167"/>
    </location>
</feature>
<comment type="subcellular location">
    <subcellularLocation>
        <location evidence="1">Cell membrane</location>
        <topology evidence="1">Multi-pass membrane protein</topology>
    </subcellularLocation>
</comment>
<evidence type="ECO:0000256" key="4">
    <source>
        <dbReference type="ARBA" id="ARBA00022475"/>
    </source>
</evidence>
<keyword evidence="4" id="KW-1003">Cell membrane</keyword>
<feature type="transmembrane region" description="Helical" evidence="8">
    <location>
        <begin position="87"/>
        <end position="107"/>
    </location>
</feature>
<protein>
    <submittedName>
        <fullName evidence="9">Fe(3+)-hydroxamate ABC transporter permease FhuB</fullName>
    </submittedName>
</protein>
<evidence type="ECO:0000256" key="1">
    <source>
        <dbReference type="ARBA" id="ARBA00004651"/>
    </source>
</evidence>
<feature type="transmembrane region" description="Helical" evidence="8">
    <location>
        <begin position="631"/>
        <end position="651"/>
    </location>
</feature>
<dbReference type="OrthoDB" id="9811721at2"/>
<dbReference type="InterPro" id="IPR000522">
    <property type="entry name" value="ABC_transptr_permease_BtuC"/>
</dbReference>
<evidence type="ECO:0000256" key="5">
    <source>
        <dbReference type="ARBA" id="ARBA00022692"/>
    </source>
</evidence>
<feature type="transmembrane region" description="Helical" evidence="8">
    <location>
        <begin position="442"/>
        <end position="461"/>
    </location>
</feature>
<feature type="transmembrane region" description="Helical" evidence="8">
    <location>
        <begin position="274"/>
        <end position="296"/>
    </location>
</feature>
<dbReference type="Pfam" id="PF01032">
    <property type="entry name" value="FecCD"/>
    <property type="match status" value="2"/>
</dbReference>
<dbReference type="InterPro" id="IPR037294">
    <property type="entry name" value="ABC_BtuC-like"/>
</dbReference>
<feature type="transmembrane region" description="Helical" evidence="8">
    <location>
        <begin position="187"/>
        <end position="209"/>
    </location>
</feature>
<organism evidence="9 10">
    <name type="scientific">Photobacterium frigidiphilum</name>
    <dbReference type="NCBI Taxonomy" id="264736"/>
    <lineage>
        <taxon>Bacteria</taxon>
        <taxon>Pseudomonadati</taxon>
        <taxon>Pseudomonadota</taxon>
        <taxon>Gammaproteobacteria</taxon>
        <taxon>Vibrionales</taxon>
        <taxon>Vibrionaceae</taxon>
        <taxon>Photobacterium</taxon>
    </lineage>
</organism>
<keyword evidence="5 8" id="KW-0812">Transmembrane</keyword>
<evidence type="ECO:0000256" key="7">
    <source>
        <dbReference type="ARBA" id="ARBA00023136"/>
    </source>
</evidence>
<proteinExistence type="inferred from homology"/>
<evidence type="ECO:0000256" key="6">
    <source>
        <dbReference type="ARBA" id="ARBA00022989"/>
    </source>
</evidence>
<evidence type="ECO:0000313" key="10">
    <source>
        <dbReference type="Proteomes" id="UP000240987"/>
    </source>
</evidence>
<keyword evidence="10" id="KW-1185">Reference proteome</keyword>
<evidence type="ECO:0000256" key="8">
    <source>
        <dbReference type="SAM" id="Phobius"/>
    </source>
</evidence>
<feature type="transmembrane region" description="Helical" evidence="8">
    <location>
        <begin position="384"/>
        <end position="405"/>
    </location>
</feature>